<name>A0A8I5R9M3_PAPAN</name>
<reference evidence="2" key="2">
    <citation type="submission" date="2025-08" db="UniProtKB">
        <authorList>
            <consortium name="Ensembl"/>
        </authorList>
    </citation>
    <scope>IDENTIFICATION</scope>
</reference>
<protein>
    <submittedName>
        <fullName evidence="2">Uncharacterized protein</fullName>
    </submittedName>
</protein>
<evidence type="ECO:0000313" key="3">
    <source>
        <dbReference type="Proteomes" id="UP000028761"/>
    </source>
</evidence>
<organism evidence="2 3">
    <name type="scientific">Papio anubis</name>
    <name type="common">Olive baboon</name>
    <dbReference type="NCBI Taxonomy" id="9555"/>
    <lineage>
        <taxon>Eukaryota</taxon>
        <taxon>Metazoa</taxon>
        <taxon>Chordata</taxon>
        <taxon>Craniata</taxon>
        <taxon>Vertebrata</taxon>
        <taxon>Euteleostomi</taxon>
        <taxon>Mammalia</taxon>
        <taxon>Eutheria</taxon>
        <taxon>Euarchontoglires</taxon>
        <taxon>Primates</taxon>
        <taxon>Haplorrhini</taxon>
        <taxon>Catarrhini</taxon>
        <taxon>Cercopithecidae</taxon>
        <taxon>Cercopithecinae</taxon>
        <taxon>Papio</taxon>
    </lineage>
</organism>
<evidence type="ECO:0000313" key="2">
    <source>
        <dbReference type="Ensembl" id="ENSPANP00000059649.1"/>
    </source>
</evidence>
<sequence>MEAVVQQPVHSGGAGAHGGPRGVRGRALRLPAAVAHAGCWRGCARAPAQAASLEVILGRLYFPGSSLRLPIQQPQSRRLGMANPAWSTPAQGSESGIPAHPQPGLPPPAFPRSPGRATSNAASSPPRLVPATEHAQSCPPPPPTSFNMGNQVLWVCREEMGGLGFVWRSENERGLGETARGANRFRRNTGGRQIFAEVSGLLILSPVGKIPLQGHSRYPPRFVSVCLRARACVPVRLVK</sequence>
<proteinExistence type="predicted"/>
<dbReference type="GeneTree" id="ENSGT01150000290643"/>
<feature type="compositionally biased region" description="Pro residues" evidence="1">
    <location>
        <begin position="100"/>
        <end position="111"/>
    </location>
</feature>
<feature type="compositionally biased region" description="Polar residues" evidence="1">
    <location>
        <begin position="85"/>
        <end position="94"/>
    </location>
</feature>
<reference evidence="2" key="3">
    <citation type="submission" date="2025-09" db="UniProtKB">
        <authorList>
            <consortium name="Ensembl"/>
        </authorList>
    </citation>
    <scope>IDENTIFICATION</scope>
</reference>
<dbReference type="Proteomes" id="UP000028761">
    <property type="component" value="Chromosome 11"/>
</dbReference>
<dbReference type="AlphaFoldDB" id="A0A8I5R9M3"/>
<dbReference type="Ensembl" id="ENSPANT00000069023.1">
    <property type="protein sequence ID" value="ENSPANP00000059649.1"/>
    <property type="gene ID" value="ENSPANG00000043772.1"/>
</dbReference>
<reference evidence="2 3" key="1">
    <citation type="submission" date="2012-03" db="EMBL/GenBank/DDBJ databases">
        <title>Whole Genome Assembly of Papio anubis.</title>
        <authorList>
            <person name="Liu Y.L."/>
            <person name="Abraham K.A."/>
            <person name="Akbar H.A."/>
            <person name="Ali S.A."/>
            <person name="Anosike U.A."/>
            <person name="Aqrawi P.A."/>
            <person name="Arias F.A."/>
            <person name="Attaway T.A."/>
            <person name="Awwad R.A."/>
            <person name="Babu C.B."/>
            <person name="Bandaranaike D.B."/>
            <person name="Battles P.B."/>
            <person name="Bell A.B."/>
            <person name="Beltran B.B."/>
            <person name="Berhane-Mersha D.B."/>
            <person name="Bess C.B."/>
            <person name="Bickham C.B."/>
            <person name="Bolden T.B."/>
            <person name="Carter K.C."/>
            <person name="Chau D.C."/>
            <person name="Chavez A.C."/>
            <person name="Clerc-Blankenburg K.C."/>
            <person name="Coyle M.C."/>
            <person name="Dao M.D."/>
            <person name="Davila M.L.D."/>
            <person name="Davy-Carroll L.D."/>
            <person name="Denson S.D."/>
            <person name="Dinh H.D."/>
            <person name="Fernandez S.F."/>
            <person name="Fernando P.F."/>
            <person name="Forbes L.F."/>
            <person name="Francis C.F."/>
            <person name="Francisco L.F."/>
            <person name="Fu Q.F."/>
            <person name="Garcia-Iii R.G."/>
            <person name="Garrett T.G."/>
            <person name="Gross S.G."/>
            <person name="Gubbala S.G."/>
            <person name="Hirani K.H."/>
            <person name="Hogues M.H."/>
            <person name="Hollins B.H."/>
            <person name="Jackson L.J."/>
            <person name="Javaid M.J."/>
            <person name="Jhangiani S.J."/>
            <person name="Johnson A.J."/>
            <person name="Johnson B.J."/>
            <person name="Jones J.J."/>
            <person name="Joshi V.J."/>
            <person name="Kalu J.K."/>
            <person name="Khan N.K."/>
            <person name="Korchina V.K."/>
            <person name="Kovar C.K."/>
            <person name="Lago L.L."/>
            <person name="Lara F.L."/>
            <person name="Le T.-K.L."/>
            <person name="Lee S.L."/>
            <person name="Legall-Iii F.L."/>
            <person name="Lemon S.L."/>
            <person name="Liu J.L."/>
            <person name="Liu Y.-S.L."/>
            <person name="Liyanage D.L."/>
            <person name="Lopez J.L."/>
            <person name="Lorensuhewa L.L."/>
            <person name="Mata R.M."/>
            <person name="Mathew T.M."/>
            <person name="Mercado C.M."/>
            <person name="Mercado I.M."/>
            <person name="Morales K.M."/>
            <person name="Morgan M.M."/>
            <person name="Munidasa M.M."/>
            <person name="Ngo D.N."/>
            <person name="Nguyen L.N."/>
            <person name="Nguyen T.N."/>
            <person name="Nguyen N.N."/>
            <person name="Obregon M.O."/>
            <person name="Okwuonu G.O."/>
            <person name="Ongeri F.O."/>
            <person name="Onwere C.O."/>
            <person name="Osifeso I.O."/>
            <person name="Parra A.P."/>
            <person name="Patil S.P."/>
            <person name="Perez A.P."/>
            <person name="Perez Y.P."/>
            <person name="Pham C.P."/>
            <person name="Pu L.-L.P."/>
            <person name="Puazo M.P."/>
            <person name="Quiroz J.Q."/>
            <person name="Rouhana J.R."/>
            <person name="Ruiz M.R."/>
            <person name="Ruiz S.-J.R."/>
            <person name="Saada N.S."/>
            <person name="Santibanez J.S."/>
            <person name="Scheel M.S."/>
            <person name="Schneider B.S."/>
            <person name="Simmons D.S."/>
            <person name="Sisson I.S."/>
            <person name="Tang L.-Y.T."/>
            <person name="Thornton R.T."/>
            <person name="Tisius J.T."/>
            <person name="Toledanes G.T."/>
            <person name="Trejos Z.T."/>
            <person name="Usmani K.U."/>
            <person name="Varghese R.V."/>
            <person name="Vattathil S.V."/>
            <person name="Vee V.V."/>
            <person name="Walker D.W."/>
            <person name="Weissenberger G.W."/>
            <person name="White C.W."/>
            <person name="Williams A.W."/>
            <person name="Woodworth J.W."/>
            <person name="Wright R.W."/>
            <person name="Zhu Y.Z."/>
            <person name="Han Y.H."/>
            <person name="Newsham I.N."/>
            <person name="Nazareth L.N."/>
            <person name="Worley K.W."/>
            <person name="Muzny D.M."/>
            <person name="Rogers J.R."/>
            <person name="Gibbs R.G."/>
        </authorList>
    </citation>
    <scope>NUCLEOTIDE SEQUENCE [LARGE SCALE GENOMIC DNA]</scope>
</reference>
<feature type="region of interest" description="Disordered" evidence="1">
    <location>
        <begin position="81"/>
        <end position="143"/>
    </location>
</feature>
<evidence type="ECO:0000256" key="1">
    <source>
        <dbReference type="SAM" id="MobiDB-lite"/>
    </source>
</evidence>
<keyword evidence="3" id="KW-1185">Reference proteome</keyword>
<feature type="compositionally biased region" description="Gly residues" evidence="1">
    <location>
        <begin position="12"/>
        <end position="22"/>
    </location>
</feature>
<feature type="region of interest" description="Disordered" evidence="1">
    <location>
        <begin position="1"/>
        <end position="22"/>
    </location>
</feature>
<accession>A0A8I5R9M3</accession>